<dbReference type="AlphaFoldDB" id="A0A180H277"/>
<proteinExistence type="predicted"/>
<dbReference type="EnsemblFungi" id="PTTG_09932-t43_1">
    <property type="protein sequence ID" value="PTTG_09932-t43_1-p1"/>
    <property type="gene ID" value="PTTG_09932"/>
</dbReference>
<evidence type="ECO:0000313" key="2">
    <source>
        <dbReference type="EMBL" id="OAV98891.1"/>
    </source>
</evidence>
<sequence>MKVTPTATLLVASALSGLIAASGLANTECYKYFYHKDKCVNYAQNATESCQAKTKTHHTTQSIKLYDERQLKAGQDHRLERRYDTTKSAGVTITHKHGKKNDDSWYRGVCLWSGSGGGKYQTGWVDKFNYRNCGKKVWLKRKNIDGFVYARVVGGCHLGTKEKDIGCFNMAIGKHTFEALNPTPAERDSEEISGLLWDFNVDTPDRASGAA</sequence>
<feature type="signal peptide" evidence="1">
    <location>
        <begin position="1"/>
        <end position="21"/>
    </location>
</feature>
<keyword evidence="1" id="KW-0732">Signal</keyword>
<organism evidence="2">
    <name type="scientific">Puccinia triticina (isolate 1-1 / race 1 (BBBD))</name>
    <name type="common">Brown leaf rust fungus</name>
    <dbReference type="NCBI Taxonomy" id="630390"/>
    <lineage>
        <taxon>Eukaryota</taxon>
        <taxon>Fungi</taxon>
        <taxon>Dikarya</taxon>
        <taxon>Basidiomycota</taxon>
        <taxon>Pucciniomycotina</taxon>
        <taxon>Pucciniomycetes</taxon>
        <taxon>Pucciniales</taxon>
        <taxon>Pucciniaceae</taxon>
        <taxon>Puccinia</taxon>
    </lineage>
</organism>
<evidence type="ECO:0000313" key="4">
    <source>
        <dbReference type="Proteomes" id="UP000005240"/>
    </source>
</evidence>
<reference evidence="3" key="4">
    <citation type="submission" date="2025-05" db="UniProtKB">
        <authorList>
            <consortium name="EnsemblFungi"/>
        </authorList>
    </citation>
    <scope>IDENTIFICATION</scope>
    <source>
        <strain evidence="3">isolate 1-1 / race 1 (BBBD)</strain>
    </source>
</reference>
<evidence type="ECO:0000256" key="1">
    <source>
        <dbReference type="SAM" id="SignalP"/>
    </source>
</evidence>
<evidence type="ECO:0000313" key="3">
    <source>
        <dbReference type="EnsemblFungi" id="PTTG_09932-t43_1-p1"/>
    </source>
</evidence>
<reference evidence="3 4" key="3">
    <citation type="journal article" date="2017" name="G3 (Bethesda)">
        <title>Comparative analysis highlights variable genome content of wheat rusts and divergence of the mating loci.</title>
        <authorList>
            <person name="Cuomo C.A."/>
            <person name="Bakkeren G."/>
            <person name="Khalil H.B."/>
            <person name="Panwar V."/>
            <person name="Joly D."/>
            <person name="Linning R."/>
            <person name="Sakthikumar S."/>
            <person name="Song X."/>
            <person name="Adiconis X."/>
            <person name="Fan L."/>
            <person name="Goldberg J.M."/>
            <person name="Levin J.Z."/>
            <person name="Young S."/>
            <person name="Zeng Q."/>
            <person name="Anikster Y."/>
            <person name="Bruce M."/>
            <person name="Wang M."/>
            <person name="Yin C."/>
            <person name="McCallum B."/>
            <person name="Szabo L.J."/>
            <person name="Hulbert S."/>
            <person name="Chen X."/>
            <person name="Fellers J.P."/>
        </authorList>
    </citation>
    <scope>NUCLEOTIDE SEQUENCE</scope>
    <source>
        <strain evidence="4">Isolate 1-1 / race 1 (BBBD)</strain>
        <strain evidence="3">isolate 1-1 / race 1 (BBBD)</strain>
    </source>
</reference>
<evidence type="ECO:0008006" key="5">
    <source>
        <dbReference type="Google" id="ProtNLM"/>
    </source>
</evidence>
<feature type="chain" id="PRO_5008110582" description="Secreted protein" evidence="1">
    <location>
        <begin position="22"/>
        <end position="211"/>
    </location>
</feature>
<reference evidence="2" key="1">
    <citation type="submission" date="2009-11" db="EMBL/GenBank/DDBJ databases">
        <authorList>
            <consortium name="The Broad Institute Genome Sequencing Platform"/>
            <person name="Ward D."/>
            <person name="Feldgarden M."/>
            <person name="Earl A."/>
            <person name="Young S.K."/>
            <person name="Zeng Q."/>
            <person name="Koehrsen M."/>
            <person name="Alvarado L."/>
            <person name="Berlin A."/>
            <person name="Bochicchio J."/>
            <person name="Borenstein D."/>
            <person name="Chapman S.B."/>
            <person name="Chen Z."/>
            <person name="Engels R."/>
            <person name="Freedman E."/>
            <person name="Gellesch M."/>
            <person name="Goldberg J."/>
            <person name="Griggs A."/>
            <person name="Gujja S."/>
            <person name="Heilman E."/>
            <person name="Heiman D."/>
            <person name="Hepburn T."/>
            <person name="Howarth C."/>
            <person name="Jen D."/>
            <person name="Larson L."/>
            <person name="Lewis B."/>
            <person name="Mehta T."/>
            <person name="Park D."/>
            <person name="Pearson M."/>
            <person name="Roberts A."/>
            <person name="Saif S."/>
            <person name="Shea T."/>
            <person name="Shenoy N."/>
            <person name="Sisk P."/>
            <person name="Stolte C."/>
            <person name="Sykes S."/>
            <person name="Thomson T."/>
            <person name="Walk T."/>
            <person name="White J."/>
            <person name="Yandava C."/>
            <person name="Izard J."/>
            <person name="Baranova O.V."/>
            <person name="Blanton J.M."/>
            <person name="Tanner A.C."/>
            <person name="Dewhirst F.E."/>
            <person name="Haas B."/>
            <person name="Nusbaum C."/>
            <person name="Birren B."/>
        </authorList>
    </citation>
    <scope>NUCLEOTIDE SEQUENCE [LARGE SCALE GENOMIC DNA]</scope>
    <source>
        <strain evidence="2">1-1 BBBD Race 1</strain>
    </source>
</reference>
<name>A0A180H277_PUCT1</name>
<protein>
    <recommendedName>
        <fullName evidence="5">Secreted protein</fullName>
    </recommendedName>
</protein>
<gene>
    <name evidence="2" type="ORF">PTTG_09932</name>
</gene>
<reference evidence="2" key="2">
    <citation type="submission" date="2016-05" db="EMBL/GenBank/DDBJ databases">
        <title>Comparative analysis highlights variable genome content of wheat rusts and divergence of the mating loci.</title>
        <authorList>
            <person name="Cuomo C.A."/>
            <person name="Bakkeren G."/>
            <person name="Szabo L."/>
            <person name="Khalil H."/>
            <person name="Joly D."/>
            <person name="Goldberg J."/>
            <person name="Young S."/>
            <person name="Zeng Q."/>
            <person name="Fellers J."/>
        </authorList>
    </citation>
    <scope>NUCLEOTIDE SEQUENCE [LARGE SCALE GENOMIC DNA]</scope>
    <source>
        <strain evidence="2">1-1 BBBD Race 1</strain>
    </source>
</reference>
<dbReference type="EMBL" id="ADAS02000005">
    <property type="protein sequence ID" value="OAV98891.1"/>
    <property type="molecule type" value="Genomic_DNA"/>
</dbReference>
<accession>A0A180H277</accession>
<keyword evidence="4" id="KW-1185">Reference proteome</keyword>
<dbReference type="Proteomes" id="UP000005240">
    <property type="component" value="Unassembled WGS sequence"/>
</dbReference>
<dbReference type="VEuPathDB" id="FungiDB:PTTG_09932"/>